<protein>
    <submittedName>
        <fullName evidence="3">Sugar ABC transporter ATP-binding protein</fullName>
    </submittedName>
</protein>
<dbReference type="AlphaFoldDB" id="A0A432GIZ9"/>
<organism evidence="3 4">
    <name type="scientific">SAR324 cluster bacterium</name>
    <dbReference type="NCBI Taxonomy" id="2024889"/>
    <lineage>
        <taxon>Bacteria</taxon>
        <taxon>Deltaproteobacteria</taxon>
        <taxon>SAR324 cluster</taxon>
    </lineage>
</organism>
<accession>A0A432GIZ9</accession>
<proteinExistence type="predicted"/>
<evidence type="ECO:0000313" key="3">
    <source>
        <dbReference type="EMBL" id="RTZ83774.1"/>
    </source>
</evidence>
<dbReference type="GO" id="GO:0005524">
    <property type="term" value="F:ATP binding"/>
    <property type="evidence" value="ECO:0007669"/>
    <property type="project" value="UniProtKB-KW"/>
</dbReference>
<evidence type="ECO:0000256" key="1">
    <source>
        <dbReference type="ARBA" id="ARBA00022741"/>
    </source>
</evidence>
<dbReference type="InterPro" id="IPR027417">
    <property type="entry name" value="P-loop_NTPase"/>
</dbReference>
<dbReference type="PANTHER" id="PTHR43790">
    <property type="entry name" value="CARBOHYDRATE TRANSPORT ATP-BINDING PROTEIN MG119-RELATED"/>
    <property type="match status" value="1"/>
</dbReference>
<gene>
    <name evidence="3" type="ORF">DSY94_07605</name>
</gene>
<comment type="caution">
    <text evidence="3">The sequence shown here is derived from an EMBL/GenBank/DDBJ whole genome shotgun (WGS) entry which is preliminary data.</text>
</comment>
<keyword evidence="2 3" id="KW-0067">ATP-binding</keyword>
<reference evidence="3 4" key="1">
    <citation type="submission" date="2018-06" db="EMBL/GenBank/DDBJ databases">
        <title>Combined omics and stable isotope probing to characterize newly discovered Mariana Back-Arc vent microbial communities.</title>
        <authorList>
            <person name="Trembath-Reichert E."/>
            <person name="Huber J.A."/>
        </authorList>
    </citation>
    <scope>NUCLEOTIDE SEQUENCE [LARGE SCALE GENOMIC DNA]</scope>
    <source>
        <strain evidence="3">MAG 24</strain>
    </source>
</reference>
<keyword evidence="1" id="KW-0547">Nucleotide-binding</keyword>
<name>A0A432GIZ9_9DELT</name>
<dbReference type="Proteomes" id="UP000287176">
    <property type="component" value="Unassembled WGS sequence"/>
</dbReference>
<evidence type="ECO:0000313" key="4">
    <source>
        <dbReference type="Proteomes" id="UP000287176"/>
    </source>
</evidence>
<feature type="non-terminal residue" evidence="3">
    <location>
        <position position="1"/>
    </location>
</feature>
<dbReference type="InterPro" id="IPR050107">
    <property type="entry name" value="ABC_carbohydrate_import_ATPase"/>
</dbReference>
<sequence>VKQSAIVLKFVAKARAQGLAVIFITHNVHHAYPIADKFTMLNRGQNMGTFRKSEISREEVLSMMAGGQELQELEADLAQFTQVDQSHVPAVN</sequence>
<evidence type="ECO:0000256" key="2">
    <source>
        <dbReference type="ARBA" id="ARBA00022840"/>
    </source>
</evidence>
<dbReference type="SUPFAM" id="SSF52540">
    <property type="entry name" value="P-loop containing nucleoside triphosphate hydrolases"/>
    <property type="match status" value="1"/>
</dbReference>
<dbReference type="PANTHER" id="PTHR43790:SF8">
    <property type="entry name" value="SUGAR ABC TRANSPORTER ATP-BINDING PROTEIN"/>
    <property type="match status" value="1"/>
</dbReference>
<dbReference type="EMBL" id="QNZI01000189">
    <property type="protein sequence ID" value="RTZ83774.1"/>
    <property type="molecule type" value="Genomic_DNA"/>
</dbReference>